<feature type="compositionally biased region" description="Polar residues" evidence="1">
    <location>
        <begin position="238"/>
        <end position="256"/>
    </location>
</feature>
<comment type="caution">
    <text evidence="3">The sequence shown here is derived from an EMBL/GenBank/DDBJ whole genome shotgun (WGS) entry which is preliminary data.</text>
</comment>
<evidence type="ECO:0000256" key="1">
    <source>
        <dbReference type="SAM" id="MobiDB-lite"/>
    </source>
</evidence>
<evidence type="ECO:0000313" key="4">
    <source>
        <dbReference type="Proteomes" id="UP000827284"/>
    </source>
</evidence>
<dbReference type="EMBL" id="BQFW01000015">
    <property type="protein sequence ID" value="GJJ78579.1"/>
    <property type="molecule type" value="Genomic_DNA"/>
</dbReference>
<protein>
    <submittedName>
        <fullName evidence="3">Uncharacterized protein</fullName>
    </submittedName>
</protein>
<feature type="region of interest" description="Disordered" evidence="1">
    <location>
        <begin position="174"/>
        <end position="197"/>
    </location>
</feature>
<dbReference type="OrthoDB" id="2428063at2759"/>
<evidence type="ECO:0000256" key="2">
    <source>
        <dbReference type="SAM" id="Phobius"/>
    </source>
</evidence>
<reference evidence="3" key="1">
    <citation type="submission" date="2021-11" db="EMBL/GenBank/DDBJ databases">
        <authorList>
            <person name="Herlambang A."/>
            <person name="Guo Y."/>
            <person name="Takashima Y."/>
            <person name="Nishizawa T."/>
        </authorList>
    </citation>
    <scope>NUCLEOTIDE SEQUENCE</scope>
    <source>
        <strain evidence="3">E1425</strain>
    </source>
</reference>
<evidence type="ECO:0000313" key="3">
    <source>
        <dbReference type="EMBL" id="GJJ78579.1"/>
    </source>
</evidence>
<feature type="transmembrane region" description="Helical" evidence="2">
    <location>
        <begin position="50"/>
        <end position="68"/>
    </location>
</feature>
<feature type="transmembrane region" description="Helical" evidence="2">
    <location>
        <begin position="12"/>
        <end position="35"/>
    </location>
</feature>
<feature type="transmembrane region" description="Helical" evidence="2">
    <location>
        <begin position="80"/>
        <end position="100"/>
    </location>
</feature>
<name>A0A9P3M1N5_9FUNG</name>
<accession>A0A9P3M1N5</accession>
<reference evidence="3" key="2">
    <citation type="journal article" date="2022" name="Microbiol. Resour. Announc.">
        <title>Whole-Genome Sequence of Entomortierella parvispora E1425, a Mucoromycotan Fungus Associated with Burkholderiaceae-Related Endosymbiotic Bacteria.</title>
        <authorList>
            <person name="Herlambang A."/>
            <person name="Guo Y."/>
            <person name="Takashima Y."/>
            <person name="Narisawa K."/>
            <person name="Ohta H."/>
            <person name="Nishizawa T."/>
        </authorList>
    </citation>
    <scope>NUCLEOTIDE SEQUENCE</scope>
    <source>
        <strain evidence="3">E1425</strain>
    </source>
</reference>
<organism evidence="3 4">
    <name type="scientific">Entomortierella parvispora</name>
    <dbReference type="NCBI Taxonomy" id="205924"/>
    <lineage>
        <taxon>Eukaryota</taxon>
        <taxon>Fungi</taxon>
        <taxon>Fungi incertae sedis</taxon>
        <taxon>Mucoromycota</taxon>
        <taxon>Mortierellomycotina</taxon>
        <taxon>Mortierellomycetes</taxon>
        <taxon>Mortierellales</taxon>
        <taxon>Mortierellaceae</taxon>
        <taxon>Entomortierella</taxon>
    </lineage>
</organism>
<keyword evidence="4" id="KW-1185">Reference proteome</keyword>
<keyword evidence="2" id="KW-1133">Transmembrane helix</keyword>
<keyword evidence="2" id="KW-0812">Transmembrane</keyword>
<feature type="transmembrane region" description="Helical" evidence="2">
    <location>
        <begin position="120"/>
        <end position="137"/>
    </location>
</feature>
<dbReference type="AlphaFoldDB" id="A0A9P3M1N5"/>
<proteinExistence type="predicted"/>
<dbReference type="Proteomes" id="UP000827284">
    <property type="component" value="Unassembled WGS sequence"/>
</dbReference>
<keyword evidence="2" id="KW-0472">Membrane</keyword>
<feature type="region of interest" description="Disordered" evidence="1">
    <location>
        <begin position="211"/>
        <end position="267"/>
    </location>
</feature>
<sequence length="267" mass="29529">MTPREFLYASLRPLRIIIGLLAFANFVTLTVSLHVYQDDDELAPLSFMDFQQLLVNGIVFLACVYSFYGRGQYVPSYRATMIWIICTFAAIYSISLLVRIQSVGGCDSPPMTFVKTRCKMQYGISAVGLLWAVLLVTEGTLTFKQSRDLDWLNKERILEEQRQEETAVRYQPDLSLYGGQSSPQDGAPGSTGPMAGGELRSMAVEMEPLPVYMPRPDKNQPMIMDMANRPAPTYYVPPSQSGGENADAGSSSSMANPDTAGLPSYSR</sequence>
<gene>
    <name evidence="3" type="ORF">EMPS_10938</name>
</gene>